<sequence>MSYTKTVYQADDQTWSWAVLDPNQQPIIQGGGYAHVNAAEIAAARELCVQRVLAGELRSDGEPMTGIDALDNDRSLPLDTSH</sequence>
<evidence type="ECO:0008006" key="4">
    <source>
        <dbReference type="Google" id="ProtNLM"/>
    </source>
</evidence>
<keyword evidence="3" id="KW-1185">Reference proteome</keyword>
<feature type="region of interest" description="Disordered" evidence="1">
    <location>
        <begin position="59"/>
        <end position="82"/>
    </location>
</feature>
<dbReference type="Proteomes" id="UP000254258">
    <property type="component" value="Unassembled WGS sequence"/>
</dbReference>
<evidence type="ECO:0000256" key="1">
    <source>
        <dbReference type="SAM" id="MobiDB-lite"/>
    </source>
</evidence>
<evidence type="ECO:0000313" key="2">
    <source>
        <dbReference type="EMBL" id="RDS80150.1"/>
    </source>
</evidence>
<feature type="compositionally biased region" description="Basic and acidic residues" evidence="1">
    <location>
        <begin position="71"/>
        <end position="82"/>
    </location>
</feature>
<dbReference type="EMBL" id="QRBE01000009">
    <property type="protein sequence ID" value="RDS80150.1"/>
    <property type="molecule type" value="Genomic_DNA"/>
</dbReference>
<proteinExistence type="predicted"/>
<dbReference type="RefSeq" id="WP_115496317.1">
    <property type="nucleotide sequence ID" value="NZ_QRBE01000009.1"/>
</dbReference>
<gene>
    <name evidence="2" type="ORF">DWU98_14655</name>
</gene>
<reference evidence="2 3" key="1">
    <citation type="submission" date="2018-07" db="EMBL/GenBank/DDBJ databases">
        <title>Dyella monticola sp. nov. and Dyella psychrodurans sp. nov. isolated from monsoon evergreen broad-leaved forest soil of Dinghu Mountain, China.</title>
        <authorList>
            <person name="Gao Z."/>
            <person name="Qiu L."/>
        </authorList>
    </citation>
    <scope>NUCLEOTIDE SEQUENCE [LARGE SCALE GENOMIC DNA]</scope>
    <source>
        <strain evidence="2 3">4G-K06</strain>
    </source>
</reference>
<evidence type="ECO:0000313" key="3">
    <source>
        <dbReference type="Proteomes" id="UP000254258"/>
    </source>
</evidence>
<name>A0A370WVN5_9GAMM</name>
<comment type="caution">
    <text evidence="2">The sequence shown here is derived from an EMBL/GenBank/DDBJ whole genome shotgun (WGS) entry which is preliminary data.</text>
</comment>
<organism evidence="2 3">
    <name type="scientific">Dyella monticola</name>
    <dbReference type="NCBI Taxonomy" id="1927958"/>
    <lineage>
        <taxon>Bacteria</taxon>
        <taxon>Pseudomonadati</taxon>
        <taxon>Pseudomonadota</taxon>
        <taxon>Gammaproteobacteria</taxon>
        <taxon>Lysobacterales</taxon>
        <taxon>Rhodanobacteraceae</taxon>
        <taxon>Dyella</taxon>
    </lineage>
</organism>
<dbReference type="AlphaFoldDB" id="A0A370WVN5"/>
<protein>
    <recommendedName>
        <fullName evidence="4">DUF2188 domain-containing protein</fullName>
    </recommendedName>
</protein>
<dbReference type="OrthoDB" id="9987883at2"/>
<accession>A0A370WVN5</accession>